<dbReference type="SUPFAM" id="SSF117987">
    <property type="entry name" value="CRISPR-associated protein"/>
    <property type="match status" value="2"/>
</dbReference>
<keyword evidence="3" id="KW-1185">Reference proteome</keyword>
<dbReference type="RefSeq" id="WP_330091853.1">
    <property type="nucleotide sequence ID" value="NZ_JAUZMY010000010.1"/>
</dbReference>
<dbReference type="Gene3D" id="3.30.70.1200">
    <property type="entry name" value="Crispr-associated protein, domain 1"/>
    <property type="match status" value="1"/>
</dbReference>
<organism evidence="2 3">
    <name type="scientific">Nocardiopsis codii</name>
    <dbReference type="NCBI Taxonomy" id="3065942"/>
    <lineage>
        <taxon>Bacteria</taxon>
        <taxon>Bacillati</taxon>
        <taxon>Actinomycetota</taxon>
        <taxon>Actinomycetes</taxon>
        <taxon>Streptosporangiales</taxon>
        <taxon>Nocardiopsidaceae</taxon>
        <taxon>Nocardiopsis</taxon>
    </lineage>
</organism>
<gene>
    <name evidence="2" type="primary">cas6e</name>
    <name evidence="2" type="ORF">Q8791_12640</name>
</gene>
<evidence type="ECO:0000256" key="1">
    <source>
        <dbReference type="SAM" id="MobiDB-lite"/>
    </source>
</evidence>
<feature type="region of interest" description="Disordered" evidence="1">
    <location>
        <begin position="180"/>
        <end position="199"/>
    </location>
</feature>
<evidence type="ECO:0000313" key="3">
    <source>
        <dbReference type="Proteomes" id="UP001356095"/>
    </source>
</evidence>
<comment type="caution">
    <text evidence="2">The sequence shown here is derived from an EMBL/GenBank/DDBJ whole genome shotgun (WGS) entry which is preliminary data.</text>
</comment>
<feature type="compositionally biased region" description="Basic and acidic residues" evidence="1">
    <location>
        <begin position="180"/>
        <end position="192"/>
    </location>
</feature>
<dbReference type="Gene3D" id="3.30.70.1210">
    <property type="entry name" value="Crispr-associated protein, domain 2"/>
    <property type="match status" value="1"/>
</dbReference>
<dbReference type="Proteomes" id="UP001356095">
    <property type="component" value="Unassembled WGS sequence"/>
</dbReference>
<name>A0ABU7K771_9ACTN</name>
<evidence type="ECO:0000313" key="2">
    <source>
        <dbReference type="EMBL" id="MEE2038064.1"/>
    </source>
</evidence>
<dbReference type="NCBIfam" id="TIGR01907">
    <property type="entry name" value="casE_Cse3"/>
    <property type="match status" value="1"/>
</dbReference>
<accession>A0ABU7K771</accession>
<reference evidence="2 3" key="1">
    <citation type="submission" date="2023-08" db="EMBL/GenBank/DDBJ databases">
        <authorList>
            <person name="Girao M."/>
            <person name="Carvalho M.F."/>
        </authorList>
    </citation>
    <scope>NUCLEOTIDE SEQUENCE [LARGE SCALE GENOMIC DNA]</scope>
    <source>
        <strain evidence="2 3">CT-R113</strain>
    </source>
</reference>
<dbReference type="CDD" id="cd09727">
    <property type="entry name" value="Cas6_I-E"/>
    <property type="match status" value="1"/>
</dbReference>
<protein>
    <submittedName>
        <fullName evidence="2">Type I-E CRISPR-associated protein Cas6/Cse3/CasE</fullName>
    </submittedName>
</protein>
<sequence length="246" mass="26748">MYLTRFRFNTNRPGSRKLLSSPQATHASVMGGFPGLLPGDPGNQGEAGAPRVLWRVDRNARAEVLLYVVSPTAPDLTHLVEQAGWPAAEGAGWQSHDYGGFLGRLEAGQTWAFRLTANPVHSIRRKDGEPTKVTAHVTPRHQAGWLLQRQEACGIEIVRRPVDQQLIPGEDEHELVVHGRDASGFDKPDPRSGKRGNGRMRVPLVTATFDGRLTVTDPDALRRVLCAGLGRAKAYGCGLMTLAPVA</sequence>
<dbReference type="EMBL" id="JAUZMY010000010">
    <property type="protein sequence ID" value="MEE2038064.1"/>
    <property type="molecule type" value="Genomic_DNA"/>
</dbReference>
<dbReference type="InterPro" id="IPR010179">
    <property type="entry name" value="CRISPR-assoc_prot_Cse3"/>
</dbReference>
<dbReference type="SMART" id="SM01101">
    <property type="entry name" value="CRISPR_assoc"/>
    <property type="match status" value="1"/>
</dbReference>
<proteinExistence type="predicted"/>
<dbReference type="Pfam" id="PF08798">
    <property type="entry name" value="CRISPR_assoc"/>
    <property type="match status" value="1"/>
</dbReference>